<dbReference type="EMBL" id="SSXH01000932">
    <property type="protein sequence ID" value="THJ33292.1"/>
    <property type="molecule type" value="Genomic_DNA"/>
</dbReference>
<dbReference type="PANTHER" id="PTHR35807">
    <property type="entry name" value="TRANSCRIPTIONAL REGULATOR REDD-RELATED"/>
    <property type="match status" value="1"/>
</dbReference>
<dbReference type="SUPFAM" id="SSF48452">
    <property type="entry name" value="TPR-like"/>
    <property type="match status" value="1"/>
</dbReference>
<dbReference type="SMART" id="SM01043">
    <property type="entry name" value="BTAD"/>
    <property type="match status" value="1"/>
</dbReference>
<dbReference type="PANTHER" id="PTHR35807:SF1">
    <property type="entry name" value="TRANSCRIPTIONAL REGULATOR REDD"/>
    <property type="match status" value="1"/>
</dbReference>
<accession>A0A4V3YX24</accession>
<dbReference type="Proteomes" id="UP000305282">
    <property type="component" value="Unassembled WGS sequence"/>
</dbReference>
<organism evidence="8 9">
    <name type="scientific">Candidatus Frankia alpina</name>
    <dbReference type="NCBI Taxonomy" id="2699483"/>
    <lineage>
        <taxon>Bacteria</taxon>
        <taxon>Bacillati</taxon>
        <taxon>Actinomycetota</taxon>
        <taxon>Actinomycetes</taxon>
        <taxon>Frankiales</taxon>
        <taxon>Frankiaceae</taxon>
        <taxon>Frankia</taxon>
    </lineage>
</organism>
<dbReference type="InterPro" id="IPR036388">
    <property type="entry name" value="WH-like_DNA-bd_sf"/>
</dbReference>
<dbReference type="Gene3D" id="1.10.10.10">
    <property type="entry name" value="Winged helix-like DNA-binding domain superfamily/Winged helix DNA-binding domain"/>
    <property type="match status" value="1"/>
</dbReference>
<reference evidence="8 9" key="1">
    <citation type="submission" date="2019-04" db="EMBL/GenBank/DDBJ databases">
        <title>Draft genome sequences for three unisolated Alnus-infective Frankia Sp+ strains, AgTrS, AiOr and AvVan, the first sequenced Frankia strains able to sporulate in-planta.</title>
        <authorList>
            <person name="Bethencourt L."/>
            <person name="Vautrin F."/>
            <person name="Taib N."/>
            <person name="Dubost A."/>
            <person name="Castro-Garcia L."/>
            <person name="Imbaud O."/>
            <person name="Abrouk D."/>
            <person name="Fournier P."/>
            <person name="Briolay J."/>
            <person name="Nguyen A."/>
            <person name="Normand P."/>
            <person name="Fernandez M.P."/>
            <person name="Brochier-Armanet C."/>
            <person name="Herrera-Belaroussi A."/>
        </authorList>
    </citation>
    <scope>NUCLEOTIDE SEQUENCE [LARGE SCALE GENOMIC DNA]</scope>
    <source>
        <strain evidence="8 9">AvVan</strain>
    </source>
</reference>
<gene>
    <name evidence="8" type="ORF">E7Y31_22130</name>
</gene>
<dbReference type="RefSeq" id="WP_136449611.1">
    <property type="nucleotide sequence ID" value="NZ_SSXH01000932.1"/>
</dbReference>
<dbReference type="InterPro" id="IPR001867">
    <property type="entry name" value="OmpR/PhoB-type_DNA-bd"/>
</dbReference>
<feature type="DNA-binding region" description="OmpR/PhoB-type" evidence="5">
    <location>
        <begin position="1"/>
        <end position="96"/>
    </location>
</feature>
<keyword evidence="2" id="KW-0805">Transcription regulation</keyword>
<feature type="non-terminal residue" evidence="8">
    <location>
        <position position="327"/>
    </location>
</feature>
<keyword evidence="9" id="KW-1185">Reference proteome</keyword>
<dbReference type="CDD" id="cd15831">
    <property type="entry name" value="BTAD"/>
    <property type="match status" value="1"/>
</dbReference>
<feature type="region of interest" description="Disordered" evidence="6">
    <location>
        <begin position="250"/>
        <end position="282"/>
    </location>
</feature>
<evidence type="ECO:0000256" key="1">
    <source>
        <dbReference type="ARBA" id="ARBA00005820"/>
    </source>
</evidence>
<evidence type="ECO:0000256" key="5">
    <source>
        <dbReference type="PROSITE-ProRule" id="PRU01091"/>
    </source>
</evidence>
<dbReference type="OrthoDB" id="3587032at2"/>
<dbReference type="SMART" id="SM00862">
    <property type="entry name" value="Trans_reg_C"/>
    <property type="match status" value="1"/>
</dbReference>
<dbReference type="InterPro" id="IPR016032">
    <property type="entry name" value="Sig_transdc_resp-reg_C-effctor"/>
</dbReference>
<protein>
    <submittedName>
        <fullName evidence="8">AfsR/SARP family transcriptional regulator</fullName>
    </submittedName>
</protein>
<evidence type="ECO:0000259" key="7">
    <source>
        <dbReference type="PROSITE" id="PS51755"/>
    </source>
</evidence>
<evidence type="ECO:0000313" key="8">
    <source>
        <dbReference type="EMBL" id="THJ33292.1"/>
    </source>
</evidence>
<evidence type="ECO:0000256" key="3">
    <source>
        <dbReference type="ARBA" id="ARBA00023125"/>
    </source>
</evidence>
<dbReference type="Pfam" id="PF00486">
    <property type="entry name" value="Trans_reg_C"/>
    <property type="match status" value="1"/>
</dbReference>
<dbReference type="Pfam" id="PF03704">
    <property type="entry name" value="BTAD"/>
    <property type="match status" value="1"/>
</dbReference>
<keyword evidence="3 5" id="KW-0238">DNA-binding</keyword>
<proteinExistence type="inferred from homology"/>
<evidence type="ECO:0000256" key="6">
    <source>
        <dbReference type="SAM" id="MobiDB-lite"/>
    </source>
</evidence>
<evidence type="ECO:0000256" key="4">
    <source>
        <dbReference type="ARBA" id="ARBA00023163"/>
    </source>
</evidence>
<comment type="similarity">
    <text evidence="1">Belongs to the AfsR/DnrI/RedD regulatory family.</text>
</comment>
<dbReference type="GO" id="GO:0000160">
    <property type="term" value="P:phosphorelay signal transduction system"/>
    <property type="evidence" value="ECO:0007669"/>
    <property type="project" value="InterPro"/>
</dbReference>
<dbReference type="GO" id="GO:0003677">
    <property type="term" value="F:DNA binding"/>
    <property type="evidence" value="ECO:0007669"/>
    <property type="project" value="UniProtKB-UniRule"/>
</dbReference>
<dbReference type="PROSITE" id="PS51755">
    <property type="entry name" value="OMPR_PHOB"/>
    <property type="match status" value="1"/>
</dbReference>
<name>A0A4V3YX24_9ACTN</name>
<dbReference type="InterPro" id="IPR011990">
    <property type="entry name" value="TPR-like_helical_dom_sf"/>
</dbReference>
<evidence type="ECO:0000313" key="9">
    <source>
        <dbReference type="Proteomes" id="UP000305282"/>
    </source>
</evidence>
<dbReference type="InterPro" id="IPR051677">
    <property type="entry name" value="AfsR-DnrI-RedD_regulator"/>
</dbReference>
<dbReference type="InterPro" id="IPR005158">
    <property type="entry name" value="BTAD"/>
</dbReference>
<dbReference type="SUPFAM" id="SSF46894">
    <property type="entry name" value="C-terminal effector domain of the bipartite response regulators"/>
    <property type="match status" value="1"/>
</dbReference>
<keyword evidence="4" id="KW-0804">Transcription</keyword>
<feature type="domain" description="OmpR/PhoB-type" evidence="7">
    <location>
        <begin position="1"/>
        <end position="96"/>
    </location>
</feature>
<sequence>MPDRDSLQFAILGPLEVTAAGTPVTLGGAQRKVLMTVLLLEAGKAVPIPRLMEVIWGDSPPEKALRTHVSELRRVMADDKPPRVLLRKGAGYLLDGRAEQIDAERVRRLLAQGRRAVDDSDPVSAIAPLQEAQSLWRGPPLADVADHPFAHGYAAALSELQLDVAKTRIAADLSLGRHREVIGDLRMLVDRHPHDDGLRREMVVAFFRDGRTENAAQACRDGLEALHERGLDSPMLRRLQEDVLRGAPSLAWAPPRSLGRPAQAAPAGSGSHQLPPDAPEYTGRDTIQARAHAVLTDQTALARGTVTAAFAGKAGAGKAGAGKTALA</sequence>
<dbReference type="GO" id="GO:0006355">
    <property type="term" value="P:regulation of DNA-templated transcription"/>
    <property type="evidence" value="ECO:0007669"/>
    <property type="project" value="InterPro"/>
</dbReference>
<comment type="caution">
    <text evidence="8">The sequence shown here is derived from an EMBL/GenBank/DDBJ whole genome shotgun (WGS) entry which is preliminary data.</text>
</comment>
<dbReference type="Gene3D" id="1.25.40.10">
    <property type="entry name" value="Tetratricopeptide repeat domain"/>
    <property type="match status" value="1"/>
</dbReference>
<dbReference type="AlphaFoldDB" id="A0A4V3YX24"/>
<evidence type="ECO:0000256" key="2">
    <source>
        <dbReference type="ARBA" id="ARBA00023015"/>
    </source>
</evidence>